<dbReference type="InterPro" id="IPR052712">
    <property type="entry name" value="Acid_resist_chaperone_HdeD"/>
</dbReference>
<name>A0A8G2F383_9BACT</name>
<accession>A0A8G2F383</accession>
<dbReference type="EMBL" id="FNVS01000001">
    <property type="protein sequence ID" value="SEF47143.1"/>
    <property type="molecule type" value="Genomic_DNA"/>
</dbReference>
<keyword evidence="1" id="KW-0812">Transmembrane</keyword>
<dbReference type="Pfam" id="PF03729">
    <property type="entry name" value="DUF308"/>
    <property type="match status" value="2"/>
</dbReference>
<dbReference type="Proteomes" id="UP000236725">
    <property type="component" value="Unassembled WGS sequence"/>
</dbReference>
<keyword evidence="3" id="KW-1185">Reference proteome</keyword>
<reference evidence="2 3" key="1">
    <citation type="submission" date="2016-10" db="EMBL/GenBank/DDBJ databases">
        <authorList>
            <person name="Varghese N."/>
            <person name="Submissions S."/>
        </authorList>
    </citation>
    <scope>NUCLEOTIDE SEQUENCE [LARGE SCALE GENOMIC DNA]</scope>
    <source>
        <strain evidence="2 3">DSM 29073</strain>
    </source>
</reference>
<evidence type="ECO:0000313" key="3">
    <source>
        <dbReference type="Proteomes" id="UP000236725"/>
    </source>
</evidence>
<gene>
    <name evidence="2" type="ORF">SAMN05444001_101324</name>
</gene>
<keyword evidence="1" id="KW-1133">Transmembrane helix</keyword>
<sequence>MKKINNALLRSAFAMILGFVLVLWPEAAVTYLVITIGIFFIIPGIISLLAYFTRDTKQEELAPMFPLEGAGSILFGAWLVIMPTFFVNILMYILGALLVIAGIQQLVALISARKWSYVPWGFYIMPILILITGVMILAYPFGAAANTFIVFGIASIFYGASELINWYKFRRRD</sequence>
<evidence type="ECO:0000313" key="2">
    <source>
        <dbReference type="EMBL" id="SEF47143.1"/>
    </source>
</evidence>
<feature type="transmembrane region" description="Helical" evidence="1">
    <location>
        <begin position="31"/>
        <end position="52"/>
    </location>
</feature>
<feature type="transmembrane region" description="Helical" evidence="1">
    <location>
        <begin position="122"/>
        <end position="142"/>
    </location>
</feature>
<evidence type="ECO:0000256" key="1">
    <source>
        <dbReference type="SAM" id="Phobius"/>
    </source>
</evidence>
<feature type="transmembrane region" description="Helical" evidence="1">
    <location>
        <begin position="7"/>
        <end position="25"/>
    </location>
</feature>
<comment type="caution">
    <text evidence="2">The sequence shown here is derived from an EMBL/GenBank/DDBJ whole genome shotgun (WGS) entry which is preliminary data.</text>
</comment>
<feature type="transmembrane region" description="Helical" evidence="1">
    <location>
        <begin position="64"/>
        <end position="83"/>
    </location>
</feature>
<protein>
    <submittedName>
        <fullName evidence="2">Uncharacterized membrane protein HdeD, DUF308 family</fullName>
    </submittedName>
</protein>
<proteinExistence type="predicted"/>
<feature type="transmembrane region" description="Helical" evidence="1">
    <location>
        <begin position="148"/>
        <end position="167"/>
    </location>
</feature>
<dbReference type="GO" id="GO:0005886">
    <property type="term" value="C:plasma membrane"/>
    <property type="evidence" value="ECO:0007669"/>
    <property type="project" value="TreeGrafter"/>
</dbReference>
<dbReference type="PANTHER" id="PTHR34989">
    <property type="entry name" value="PROTEIN HDED"/>
    <property type="match status" value="1"/>
</dbReference>
<feature type="transmembrane region" description="Helical" evidence="1">
    <location>
        <begin position="89"/>
        <end position="110"/>
    </location>
</feature>
<dbReference type="PANTHER" id="PTHR34989:SF1">
    <property type="entry name" value="PROTEIN HDED"/>
    <property type="match status" value="1"/>
</dbReference>
<keyword evidence="1" id="KW-0472">Membrane</keyword>
<dbReference type="InterPro" id="IPR005325">
    <property type="entry name" value="DUF308_memb"/>
</dbReference>
<dbReference type="RefSeq" id="WP_099465030.1">
    <property type="nucleotide sequence ID" value="NZ_FNVS01000001.1"/>
</dbReference>
<dbReference type="AlphaFoldDB" id="A0A8G2F383"/>
<organism evidence="2 3">
    <name type="scientific">Parabacteroides chinchillae</name>
    <dbReference type="NCBI Taxonomy" id="871327"/>
    <lineage>
        <taxon>Bacteria</taxon>
        <taxon>Pseudomonadati</taxon>
        <taxon>Bacteroidota</taxon>
        <taxon>Bacteroidia</taxon>
        <taxon>Bacteroidales</taxon>
        <taxon>Tannerellaceae</taxon>
        <taxon>Parabacteroides</taxon>
    </lineage>
</organism>